<accession>A0A2Z6ZU30</accession>
<keyword evidence="2" id="KW-1185">Reference proteome</keyword>
<name>A0A2Z6ZU30_9LAMI</name>
<dbReference type="GO" id="GO:0006508">
    <property type="term" value="P:proteolysis"/>
    <property type="evidence" value="ECO:0007669"/>
    <property type="project" value="UniProtKB-KW"/>
</dbReference>
<dbReference type="Proteomes" id="UP000250235">
    <property type="component" value="Unassembled WGS sequence"/>
</dbReference>
<sequence>MFQLICGDIEFLIQLRVKVIDEVAKFFNSFSLRRLAVLKSVINIAAQEEHVLTWAETDSVQVALQRRLYIVAKYRELLLRKFLEAHRANFSFGQPWSAMALQIIDLLSAAHSTFVKDLLTQKQRTQATVDKAVLLTVVRSSQF</sequence>
<dbReference type="AlphaFoldDB" id="A0A2Z6ZU30"/>
<protein>
    <submittedName>
        <fullName evidence="1">Subtilisin-like protease</fullName>
    </submittedName>
</protein>
<proteinExistence type="predicted"/>
<evidence type="ECO:0000313" key="1">
    <source>
        <dbReference type="EMBL" id="KZT76755.1"/>
    </source>
</evidence>
<evidence type="ECO:0000313" key="2">
    <source>
        <dbReference type="Proteomes" id="UP000250235"/>
    </source>
</evidence>
<reference evidence="1 2" key="1">
    <citation type="journal article" date="2015" name="Proc. Natl. Acad. Sci. U.S.A.">
        <title>The resurrection genome of Boea hygrometrica: A blueprint for survival of dehydration.</title>
        <authorList>
            <person name="Xiao L."/>
            <person name="Yang G."/>
            <person name="Zhang L."/>
            <person name="Yang X."/>
            <person name="Zhao S."/>
            <person name="Ji Z."/>
            <person name="Zhou Q."/>
            <person name="Hu M."/>
            <person name="Wang Y."/>
            <person name="Chen M."/>
            <person name="Xu Y."/>
            <person name="Jin H."/>
            <person name="Xiao X."/>
            <person name="Hu G."/>
            <person name="Bao F."/>
            <person name="Hu Y."/>
            <person name="Wan P."/>
            <person name="Li L."/>
            <person name="Deng X."/>
            <person name="Kuang T."/>
            <person name="Xiang C."/>
            <person name="Zhu J.K."/>
            <person name="Oliver M.J."/>
            <person name="He Y."/>
        </authorList>
    </citation>
    <scope>NUCLEOTIDE SEQUENCE [LARGE SCALE GENOMIC DNA]</scope>
    <source>
        <strain evidence="2">cv. XS01</strain>
    </source>
</reference>
<keyword evidence="1" id="KW-0378">Hydrolase</keyword>
<dbReference type="EMBL" id="KV096035">
    <property type="protein sequence ID" value="KZT76755.1"/>
    <property type="molecule type" value="Genomic_DNA"/>
</dbReference>
<gene>
    <name evidence="1" type="ORF">F511_46220</name>
</gene>
<organism evidence="1 2">
    <name type="scientific">Dorcoceras hygrometricum</name>
    <dbReference type="NCBI Taxonomy" id="472368"/>
    <lineage>
        <taxon>Eukaryota</taxon>
        <taxon>Viridiplantae</taxon>
        <taxon>Streptophyta</taxon>
        <taxon>Embryophyta</taxon>
        <taxon>Tracheophyta</taxon>
        <taxon>Spermatophyta</taxon>
        <taxon>Magnoliopsida</taxon>
        <taxon>eudicotyledons</taxon>
        <taxon>Gunneridae</taxon>
        <taxon>Pentapetalae</taxon>
        <taxon>asterids</taxon>
        <taxon>lamiids</taxon>
        <taxon>Lamiales</taxon>
        <taxon>Gesneriaceae</taxon>
        <taxon>Didymocarpoideae</taxon>
        <taxon>Trichosporeae</taxon>
        <taxon>Loxocarpinae</taxon>
        <taxon>Dorcoceras</taxon>
    </lineage>
</organism>
<keyword evidence="1" id="KW-0645">Protease</keyword>
<dbReference type="GO" id="GO:0008233">
    <property type="term" value="F:peptidase activity"/>
    <property type="evidence" value="ECO:0007669"/>
    <property type="project" value="UniProtKB-KW"/>
</dbReference>